<dbReference type="GeneID" id="55608519"/>
<organism evidence="1 2">
    <name type="scientific">Vibrio phage YC</name>
    <dbReference type="NCBI Taxonomy" id="2267403"/>
    <lineage>
        <taxon>Viruses</taxon>
        <taxon>Duplodnaviria</taxon>
        <taxon>Heunggongvirae</taxon>
        <taxon>Uroviricota</taxon>
        <taxon>Caudoviricetes</taxon>
        <taxon>Pantevenvirales</taxon>
        <taxon>Ackermannviridae</taxon>
        <taxon>Campanilevirus</taxon>
        <taxon>Campanilevirus YC</taxon>
    </lineage>
</organism>
<dbReference type="KEGG" id="vg:55608519"/>
<evidence type="ECO:0000313" key="2">
    <source>
        <dbReference type="Proteomes" id="UP000260311"/>
    </source>
</evidence>
<dbReference type="RefSeq" id="YP_009838287.1">
    <property type="nucleotide sequence ID" value="NC_048709.1"/>
</dbReference>
<sequence>MAALTSTQAKYALLNQDANRGKGSVRQLVYPSDLLNAKMGHGHFFLIDFNEIVGTSFRSQANDGEAIVSGFDQPVVYQRDSGSLRKHSRMRHRRSGESIALMMPEGVQTNYGANWENIELGSAGQFLRTATNLDNLSLADVKNYALEQLKGATTGAIQAITPINAADAAELFTGTISNPYVEVLFKGVTNREFPMSFTFKPKSRDEADTIKEIARRLKFHMHPEYKYRETESAYMLHPSTVDLTFMKISEEGIAERNTWLWRMSTCGITNVALDVSGPDGYTPHKDDAPAIMKLDISFIELEPLHKGRFNDPEENF</sequence>
<dbReference type="EMBL" id="MH375644">
    <property type="protein sequence ID" value="AXC34441.1"/>
    <property type="molecule type" value="Genomic_DNA"/>
</dbReference>
<protein>
    <submittedName>
        <fullName evidence="1">RNA polymerase binding protein</fullName>
    </submittedName>
</protein>
<accession>A0A384ZS14</accession>
<dbReference type="Proteomes" id="UP000260311">
    <property type="component" value="Segment"/>
</dbReference>
<name>A0A384ZS14_9CAUD</name>
<keyword evidence="2" id="KW-1185">Reference proteome</keyword>
<reference evidence="1 2" key="1">
    <citation type="submission" date="2018-05" db="EMBL/GenBank/DDBJ databases">
        <title>The genome of Vibrio coralliilyticus phage YC.</title>
        <authorList>
            <person name="Benler S."/>
        </authorList>
    </citation>
    <scope>NUCLEOTIDE SEQUENCE [LARGE SCALE GENOMIC DNA]</scope>
</reference>
<evidence type="ECO:0000313" key="1">
    <source>
        <dbReference type="EMBL" id="AXC34441.1"/>
    </source>
</evidence>
<proteinExistence type="predicted"/>